<proteinExistence type="predicted"/>
<evidence type="ECO:0000256" key="1">
    <source>
        <dbReference type="SAM" id="Coils"/>
    </source>
</evidence>
<dbReference type="KEGG" id="sha:pSHaeC11"/>
<keyword evidence="3" id="KW-1133">Transmembrane helix</keyword>
<evidence type="ECO:0000256" key="3">
    <source>
        <dbReference type="SAM" id="Phobius"/>
    </source>
</evidence>
<sequence length="268" mass="31304">MALKDKYNDNSKNENMTKTSSQNDQLQTVMNQLNEIQASLNQTGINSPKTQMSLSVADKLQSQQDLLMKRLEEIEKRENERNKRHEQLLTTIETTALNFNQATEKNQKRFISVAKHYVERINNDNLKQDFQSAIQQELEDVKSQTQNLVKQFQNHQSDLQKAHDDYKKTLDERIETNEIAIKQYDQAFNRLTKGITAMFFIVALVMITFVVLSPLGDLLGVQHFYDWINHVLKTGHSAWRYLIVTLYLAPYILFSLLIYAILKAYERL</sequence>
<gene>
    <name evidence="4" type="ordered locus">pSHaeC11</name>
</gene>
<keyword evidence="1" id="KW-0175">Coiled coil</keyword>
<name>Q4L2X4_STAHJ</name>
<feature type="transmembrane region" description="Helical" evidence="3">
    <location>
        <begin position="239"/>
        <end position="262"/>
    </location>
</feature>
<geneLocation type="plasmid" evidence="4 5">
    <name>pSHaeC</name>
</geneLocation>
<reference evidence="4 5" key="1">
    <citation type="journal article" date="2005" name="J. Bacteriol.">
        <title>Whole-genome sequencing of Staphylococcus haemolyticus uncovers the extreme plasticity of its genome and the evolution of human-colonizing staphylococcal species.</title>
        <authorList>
            <person name="Takeuchi F."/>
            <person name="Watanabe S."/>
            <person name="Baba T."/>
            <person name="Yuzawa H."/>
            <person name="Ito T."/>
            <person name="Morimoto Y."/>
            <person name="Kuroda M."/>
            <person name="Cui L."/>
            <person name="Takahashi M."/>
            <person name="Ankai A."/>
            <person name="Baba S."/>
            <person name="Fukui S."/>
            <person name="Lee J.C."/>
            <person name="Hiramatsu K."/>
        </authorList>
    </citation>
    <scope>NUCLEOTIDE SEQUENCE [LARGE SCALE GENOMIC DNA]</scope>
    <source>
        <strain evidence="4 5">JCSC1435</strain>
        <plasmid evidence="4">pSHaeC</plasmid>
    </source>
</reference>
<dbReference type="AlphaFoldDB" id="Q4L2X4"/>
<dbReference type="Proteomes" id="UP000000543">
    <property type="component" value="Plasmid pSHaeC"/>
</dbReference>
<evidence type="ECO:0000313" key="4">
    <source>
        <dbReference type="EMBL" id="BAE06003.1"/>
    </source>
</evidence>
<accession>Q4L2X4</accession>
<feature type="coiled-coil region" evidence="1">
    <location>
        <begin position="57"/>
        <end position="88"/>
    </location>
</feature>
<keyword evidence="4" id="KW-0614">Plasmid</keyword>
<feature type="transmembrane region" description="Helical" evidence="3">
    <location>
        <begin position="197"/>
        <end position="219"/>
    </location>
</feature>
<dbReference type="HOGENOM" id="CLU_1037913_0_0_9"/>
<evidence type="ECO:0000256" key="2">
    <source>
        <dbReference type="SAM" id="MobiDB-lite"/>
    </source>
</evidence>
<feature type="region of interest" description="Disordered" evidence="2">
    <location>
        <begin position="1"/>
        <end position="23"/>
    </location>
</feature>
<keyword evidence="3" id="KW-0472">Membrane</keyword>
<feature type="compositionally biased region" description="Polar residues" evidence="2">
    <location>
        <begin position="13"/>
        <end position="23"/>
    </location>
</feature>
<keyword evidence="3" id="KW-0812">Transmembrane</keyword>
<dbReference type="EMBL" id="AP006719">
    <property type="protein sequence ID" value="BAE06003.1"/>
    <property type="molecule type" value="Genomic_DNA"/>
</dbReference>
<organism evidence="4 5">
    <name type="scientific">Staphylococcus haemolyticus (strain JCSC1435)</name>
    <dbReference type="NCBI Taxonomy" id="279808"/>
    <lineage>
        <taxon>Bacteria</taxon>
        <taxon>Bacillati</taxon>
        <taxon>Bacillota</taxon>
        <taxon>Bacilli</taxon>
        <taxon>Bacillales</taxon>
        <taxon>Staphylococcaceae</taxon>
        <taxon>Staphylococcus</taxon>
    </lineage>
</organism>
<protein>
    <submittedName>
        <fullName evidence="4">Mobilization protein</fullName>
    </submittedName>
</protein>
<feature type="compositionally biased region" description="Basic and acidic residues" evidence="2">
    <location>
        <begin position="1"/>
        <end position="12"/>
    </location>
</feature>
<evidence type="ECO:0000313" key="5">
    <source>
        <dbReference type="Proteomes" id="UP000000543"/>
    </source>
</evidence>